<dbReference type="EMBL" id="VSSQ01117878">
    <property type="protein sequence ID" value="MPN52105.1"/>
    <property type="molecule type" value="Genomic_DNA"/>
</dbReference>
<name>A0A645ILB0_9ZZZZ</name>
<evidence type="ECO:0000313" key="1">
    <source>
        <dbReference type="EMBL" id="MPN52105.1"/>
    </source>
</evidence>
<reference evidence="1" key="1">
    <citation type="submission" date="2019-08" db="EMBL/GenBank/DDBJ databases">
        <authorList>
            <person name="Kucharzyk K."/>
            <person name="Murdoch R.W."/>
            <person name="Higgins S."/>
            <person name="Loffler F."/>
        </authorList>
    </citation>
    <scope>NUCLEOTIDE SEQUENCE</scope>
</reference>
<gene>
    <name evidence="1" type="primary">ptxB_3</name>
    <name evidence="1" type="ORF">SDC9_199759</name>
</gene>
<protein>
    <submittedName>
        <fullName evidence="1">Putative phosphite transport system-binding protein PtxB</fullName>
    </submittedName>
</protein>
<accession>A0A645ILB0</accession>
<organism evidence="1">
    <name type="scientific">bioreactor metagenome</name>
    <dbReference type="NCBI Taxonomy" id="1076179"/>
    <lineage>
        <taxon>unclassified sequences</taxon>
        <taxon>metagenomes</taxon>
        <taxon>ecological metagenomes</taxon>
    </lineage>
</organism>
<dbReference type="Pfam" id="PF12974">
    <property type="entry name" value="Phosphonate-bd"/>
    <property type="match status" value="1"/>
</dbReference>
<dbReference type="AlphaFoldDB" id="A0A645ILB0"/>
<proteinExistence type="predicted"/>
<sequence>MRSDLSPALKKRIQDAFVDLTDPAVLKPFKADGFTRITDKDYDVVRDLAKILNLDLAKM</sequence>
<comment type="caution">
    <text evidence="1">The sequence shown here is derived from an EMBL/GenBank/DDBJ whole genome shotgun (WGS) entry which is preliminary data.</text>
</comment>